<proteinExistence type="predicted"/>
<sequence length="53" mass="5918">MTSRQEYTMSIAYLLGCLRQKDLRQDASLSNNNLVETALASGSIYRSSGTRFV</sequence>
<dbReference type="Proteomes" id="UP000811246">
    <property type="component" value="Chromosome 5"/>
</dbReference>
<evidence type="ECO:0000313" key="2">
    <source>
        <dbReference type="Proteomes" id="UP000811246"/>
    </source>
</evidence>
<dbReference type="AlphaFoldDB" id="A0A922EXQ2"/>
<comment type="caution">
    <text evidence="1">The sequence shown here is derived from an EMBL/GenBank/DDBJ whole genome shotgun (WGS) entry which is preliminary data.</text>
</comment>
<reference evidence="1" key="1">
    <citation type="submission" date="2021-01" db="EMBL/GenBank/DDBJ databases">
        <authorList>
            <person name="Lovell J.T."/>
            <person name="Bentley N."/>
            <person name="Bhattarai G."/>
            <person name="Jenkins J.W."/>
            <person name="Sreedasyam A."/>
            <person name="Alarcon Y."/>
            <person name="Bock C."/>
            <person name="Boston L."/>
            <person name="Carlson J."/>
            <person name="Cervantes K."/>
            <person name="Clermont K."/>
            <person name="Krom N."/>
            <person name="Kubenka K."/>
            <person name="Mamidi S."/>
            <person name="Mattison C."/>
            <person name="Monteros M."/>
            <person name="Pisani C."/>
            <person name="Plott C."/>
            <person name="Rajasekar S."/>
            <person name="Rhein H.S."/>
            <person name="Rohla C."/>
            <person name="Song M."/>
            <person name="Hilaire R.S."/>
            <person name="Shu S."/>
            <person name="Wells L."/>
            <person name="Wang X."/>
            <person name="Webber J."/>
            <person name="Heerema R.J."/>
            <person name="Klein P."/>
            <person name="Conner P."/>
            <person name="Grauke L."/>
            <person name="Grimwood J."/>
            <person name="Schmutz J."/>
            <person name="Randall J.J."/>
        </authorList>
    </citation>
    <scope>NUCLEOTIDE SEQUENCE</scope>
    <source>
        <tissue evidence="1">Leaf</tissue>
    </source>
</reference>
<evidence type="ECO:0000313" key="1">
    <source>
        <dbReference type="EMBL" id="KAG6710607.1"/>
    </source>
</evidence>
<gene>
    <name evidence="1" type="ORF">I3842_05G010000</name>
</gene>
<organism evidence="1 2">
    <name type="scientific">Carya illinoinensis</name>
    <name type="common">Pecan</name>
    <dbReference type="NCBI Taxonomy" id="32201"/>
    <lineage>
        <taxon>Eukaryota</taxon>
        <taxon>Viridiplantae</taxon>
        <taxon>Streptophyta</taxon>
        <taxon>Embryophyta</taxon>
        <taxon>Tracheophyta</taxon>
        <taxon>Spermatophyta</taxon>
        <taxon>Magnoliopsida</taxon>
        <taxon>eudicotyledons</taxon>
        <taxon>Gunneridae</taxon>
        <taxon>Pentapetalae</taxon>
        <taxon>rosids</taxon>
        <taxon>fabids</taxon>
        <taxon>Fagales</taxon>
        <taxon>Juglandaceae</taxon>
        <taxon>Carya</taxon>
    </lineage>
</organism>
<protein>
    <submittedName>
        <fullName evidence="1">Uncharacterized protein</fullName>
    </submittedName>
</protein>
<dbReference type="EMBL" id="CM031829">
    <property type="protein sequence ID" value="KAG6710607.1"/>
    <property type="molecule type" value="Genomic_DNA"/>
</dbReference>
<name>A0A922EXQ2_CARIL</name>
<accession>A0A922EXQ2</accession>